<dbReference type="SUPFAM" id="SSF50156">
    <property type="entry name" value="PDZ domain-like"/>
    <property type="match status" value="1"/>
</dbReference>
<dbReference type="PROSITE" id="PS51352">
    <property type="entry name" value="THIOREDOXIN_2"/>
    <property type="match status" value="1"/>
</dbReference>
<evidence type="ECO:0000259" key="2">
    <source>
        <dbReference type="PROSITE" id="PS50106"/>
    </source>
</evidence>
<comment type="caution">
    <text evidence="4">The sequence shown here is derived from an EMBL/GenBank/DDBJ whole genome shotgun (WGS) entry which is preliminary data.</text>
</comment>
<dbReference type="PROSITE" id="PS50106">
    <property type="entry name" value="PDZ"/>
    <property type="match status" value="1"/>
</dbReference>
<keyword evidence="1" id="KW-0676">Redox-active center</keyword>
<dbReference type="InterPro" id="IPR000866">
    <property type="entry name" value="AhpC/TSA"/>
</dbReference>
<feature type="domain" description="PDZ" evidence="2">
    <location>
        <begin position="10"/>
        <end position="93"/>
    </location>
</feature>
<dbReference type="InterPro" id="IPR036249">
    <property type="entry name" value="Thioredoxin-like_sf"/>
</dbReference>
<dbReference type="Pfam" id="PF13180">
    <property type="entry name" value="PDZ_2"/>
    <property type="match status" value="1"/>
</dbReference>
<dbReference type="PANTHER" id="PTHR42852">
    <property type="entry name" value="THIOL:DISULFIDE INTERCHANGE PROTEIN DSBE"/>
    <property type="match status" value="1"/>
</dbReference>
<sequence>MRFFFFTFVLFALHISAFAVPWLGIGFREDTYQNQYAIKVESVLPEADAKEVLPGDFIVEINGKKITELAVLKQEVAGKKTGTKVRLKVFRNGKAKNIQVKLSERPDDVSQMTGSAIGSKFKAFPKNYYKNAEKSQAKPKARLLDFWATWCGPCRQTLPILDRLYQKYQSQGLEIIGVANEDLSVLENFYREHPSPYPLYRDAAQELYRTYRISSIPTLILLDENDYIQKIWPGVPYESSLEAAIQKALKQSTGAK</sequence>
<dbReference type="CDD" id="cd02966">
    <property type="entry name" value="TlpA_like_family"/>
    <property type="match status" value="1"/>
</dbReference>
<evidence type="ECO:0000313" key="4">
    <source>
        <dbReference type="EMBL" id="PWL03796.1"/>
    </source>
</evidence>
<evidence type="ECO:0000256" key="1">
    <source>
        <dbReference type="ARBA" id="ARBA00023284"/>
    </source>
</evidence>
<organism evidence="4 5">
    <name type="scientific">Hallerella porci</name>
    <dbReference type="NCBI Taxonomy" id="1945871"/>
    <lineage>
        <taxon>Bacteria</taxon>
        <taxon>Pseudomonadati</taxon>
        <taxon>Fibrobacterota</taxon>
        <taxon>Fibrobacteria</taxon>
        <taxon>Fibrobacterales</taxon>
        <taxon>Fibrobacteraceae</taxon>
        <taxon>Hallerella</taxon>
    </lineage>
</organism>
<gene>
    <name evidence="4" type="ORF">B0H50_10393</name>
</gene>
<dbReference type="PANTHER" id="PTHR42852:SF13">
    <property type="entry name" value="PROTEIN DIPZ"/>
    <property type="match status" value="1"/>
</dbReference>
<dbReference type="InterPro" id="IPR017937">
    <property type="entry name" value="Thioredoxin_CS"/>
</dbReference>
<dbReference type="EMBL" id="QGHD01000003">
    <property type="protein sequence ID" value="PWL03796.1"/>
    <property type="molecule type" value="Genomic_DNA"/>
</dbReference>
<dbReference type="Proteomes" id="UP000245523">
    <property type="component" value="Unassembled WGS sequence"/>
</dbReference>
<evidence type="ECO:0000313" key="5">
    <source>
        <dbReference type="Proteomes" id="UP000245523"/>
    </source>
</evidence>
<dbReference type="PROSITE" id="PS00194">
    <property type="entry name" value="THIOREDOXIN_1"/>
    <property type="match status" value="1"/>
</dbReference>
<proteinExistence type="predicted"/>
<name>A0ABX5LNU3_9BACT</name>
<dbReference type="InterPro" id="IPR036034">
    <property type="entry name" value="PDZ_sf"/>
</dbReference>
<reference evidence="4 5" key="1">
    <citation type="submission" date="2018-05" db="EMBL/GenBank/DDBJ databases">
        <title>Animal gut microbial communities from fecal samples from Wisconsin, USA.</title>
        <authorList>
            <person name="Neumann A."/>
        </authorList>
    </citation>
    <scope>NUCLEOTIDE SEQUENCE [LARGE SCALE GENOMIC DNA]</scope>
    <source>
        <strain evidence="4 5">UWS4</strain>
    </source>
</reference>
<feature type="domain" description="Thioredoxin" evidence="3">
    <location>
        <begin position="115"/>
        <end position="250"/>
    </location>
</feature>
<dbReference type="InterPro" id="IPR001478">
    <property type="entry name" value="PDZ"/>
</dbReference>
<dbReference type="InterPro" id="IPR013766">
    <property type="entry name" value="Thioredoxin_domain"/>
</dbReference>
<dbReference type="Gene3D" id="3.40.30.10">
    <property type="entry name" value="Glutaredoxin"/>
    <property type="match status" value="1"/>
</dbReference>
<dbReference type="Pfam" id="PF00578">
    <property type="entry name" value="AhpC-TSA"/>
    <property type="match status" value="1"/>
</dbReference>
<evidence type="ECO:0000259" key="3">
    <source>
        <dbReference type="PROSITE" id="PS51352"/>
    </source>
</evidence>
<dbReference type="Gene3D" id="2.30.42.10">
    <property type="match status" value="1"/>
</dbReference>
<dbReference type="InterPro" id="IPR050553">
    <property type="entry name" value="Thioredoxin_ResA/DsbE_sf"/>
</dbReference>
<dbReference type="SUPFAM" id="SSF52833">
    <property type="entry name" value="Thioredoxin-like"/>
    <property type="match status" value="1"/>
</dbReference>
<dbReference type="RefSeq" id="WP_106198219.1">
    <property type="nucleotide sequence ID" value="NZ_JAXEIU010000023.1"/>
</dbReference>
<protein>
    <submittedName>
        <fullName evidence="4">PDZ domain-containing protein</fullName>
    </submittedName>
</protein>
<dbReference type="SMART" id="SM00228">
    <property type="entry name" value="PDZ"/>
    <property type="match status" value="1"/>
</dbReference>
<accession>A0ABX5LNU3</accession>
<keyword evidence="5" id="KW-1185">Reference proteome</keyword>